<dbReference type="AlphaFoldDB" id="A0A8H3UT08"/>
<feature type="compositionally biased region" description="Low complexity" evidence="1">
    <location>
        <begin position="96"/>
        <end position="123"/>
    </location>
</feature>
<sequence>MSAPQLPSSTSCSETSSGYAADRSASGSSSEAPAVIYDGSGDSGSESSSLPSSDGDRSDPGHNILNGNGSVHGPDVEAEAEEDSGYEAEEGWRPESSSGDGNSSSQKSVSVEGLGSSSGPSASSEEEGLGDTMAGDSPAAVRGVKRDREDDAGGSSKRARAA</sequence>
<comment type="caution">
    <text evidence="2">The sequence shown here is derived from an EMBL/GenBank/DDBJ whole genome shotgun (WGS) entry which is preliminary data.</text>
</comment>
<reference evidence="2 3" key="1">
    <citation type="submission" date="2019-11" db="EMBL/GenBank/DDBJ databases">
        <title>Venturia inaequalis Genome Resource.</title>
        <authorList>
            <person name="Lichtner F.J."/>
        </authorList>
    </citation>
    <scope>NUCLEOTIDE SEQUENCE [LARGE SCALE GENOMIC DNA]</scope>
    <source>
        <strain evidence="2">Bline_iso_100314</strain>
    </source>
</reference>
<feature type="compositionally biased region" description="Acidic residues" evidence="1">
    <location>
        <begin position="76"/>
        <end position="89"/>
    </location>
</feature>
<evidence type="ECO:0000313" key="2">
    <source>
        <dbReference type="EMBL" id="KAE9974962.1"/>
    </source>
</evidence>
<dbReference type="Proteomes" id="UP000433883">
    <property type="component" value="Unassembled WGS sequence"/>
</dbReference>
<proteinExistence type="predicted"/>
<name>A0A8H3UT08_VENIN</name>
<evidence type="ECO:0000313" key="3">
    <source>
        <dbReference type="Proteomes" id="UP000433883"/>
    </source>
</evidence>
<feature type="region of interest" description="Disordered" evidence="1">
    <location>
        <begin position="1"/>
        <end position="162"/>
    </location>
</feature>
<accession>A0A8H3UT08</accession>
<organism evidence="2 3">
    <name type="scientific">Venturia inaequalis</name>
    <name type="common">Apple scab fungus</name>
    <dbReference type="NCBI Taxonomy" id="5025"/>
    <lineage>
        <taxon>Eukaryota</taxon>
        <taxon>Fungi</taxon>
        <taxon>Dikarya</taxon>
        <taxon>Ascomycota</taxon>
        <taxon>Pezizomycotina</taxon>
        <taxon>Dothideomycetes</taxon>
        <taxon>Pleosporomycetidae</taxon>
        <taxon>Venturiales</taxon>
        <taxon>Venturiaceae</taxon>
        <taxon>Venturia</taxon>
    </lineage>
</organism>
<feature type="compositionally biased region" description="Low complexity" evidence="1">
    <location>
        <begin position="38"/>
        <end position="53"/>
    </location>
</feature>
<feature type="compositionally biased region" description="Low complexity" evidence="1">
    <location>
        <begin position="8"/>
        <end position="17"/>
    </location>
</feature>
<protein>
    <submittedName>
        <fullName evidence="2">Uncharacterized protein</fullName>
    </submittedName>
</protein>
<evidence type="ECO:0000256" key="1">
    <source>
        <dbReference type="SAM" id="MobiDB-lite"/>
    </source>
</evidence>
<gene>
    <name evidence="2" type="ORF">BLS_002849</name>
</gene>
<dbReference type="EMBL" id="WNWQ01000191">
    <property type="protein sequence ID" value="KAE9974962.1"/>
    <property type="molecule type" value="Genomic_DNA"/>
</dbReference>